<evidence type="ECO:0000256" key="1">
    <source>
        <dbReference type="ARBA" id="ARBA00022801"/>
    </source>
</evidence>
<dbReference type="InterPro" id="IPR051540">
    <property type="entry name" value="S-2-haloacid_dehalogenase"/>
</dbReference>
<evidence type="ECO:0000313" key="3">
    <source>
        <dbReference type="Proteomes" id="UP000318138"/>
    </source>
</evidence>
<dbReference type="SFLD" id="SFLDS00003">
    <property type="entry name" value="Haloacid_Dehalogenase"/>
    <property type="match status" value="1"/>
</dbReference>
<keyword evidence="1 2" id="KW-0378">Hydrolase</keyword>
<dbReference type="PANTHER" id="PTHR43316">
    <property type="entry name" value="HYDROLASE, HALOACID DELAHOGENASE-RELATED"/>
    <property type="match status" value="1"/>
</dbReference>
<dbReference type="PRINTS" id="PR00413">
    <property type="entry name" value="HADHALOGNASE"/>
</dbReference>
<dbReference type="InterPro" id="IPR006439">
    <property type="entry name" value="HAD-SF_hydro_IA"/>
</dbReference>
<proteinExistence type="predicted"/>
<dbReference type="RefSeq" id="WP_176009211.1">
    <property type="nucleotide sequence ID" value="NZ_CP041372.2"/>
</dbReference>
<dbReference type="SUPFAM" id="SSF56784">
    <property type="entry name" value="HAD-like"/>
    <property type="match status" value="1"/>
</dbReference>
<reference evidence="3" key="1">
    <citation type="submission" date="2019-07" db="EMBL/GenBank/DDBJ databases">
        <title>Bacillus alkalisoli sp. nov. isolated from saline soil.</title>
        <authorList>
            <person name="Sun J.-Q."/>
            <person name="Xu L."/>
        </authorList>
    </citation>
    <scope>NUCLEOTIDE SEQUENCE [LARGE SCALE GENOMIC DNA]</scope>
    <source>
        <strain evidence="3">M4U3P1</strain>
    </source>
</reference>
<organism evidence="2 3">
    <name type="scientific">Paenalkalicoccus suaedae</name>
    <dbReference type="NCBI Taxonomy" id="2592382"/>
    <lineage>
        <taxon>Bacteria</taxon>
        <taxon>Bacillati</taxon>
        <taxon>Bacillota</taxon>
        <taxon>Bacilli</taxon>
        <taxon>Bacillales</taxon>
        <taxon>Bacillaceae</taxon>
        <taxon>Paenalkalicoccus</taxon>
    </lineage>
</organism>
<dbReference type="Pfam" id="PF00702">
    <property type="entry name" value="Hydrolase"/>
    <property type="match status" value="1"/>
</dbReference>
<protein>
    <submittedName>
        <fullName evidence="2">HAD family hydrolase</fullName>
    </submittedName>
</protein>
<accession>A0A859FG44</accession>
<dbReference type="SFLD" id="SFLDG01129">
    <property type="entry name" value="C1.5:_HAD__Beta-PGM__Phosphata"/>
    <property type="match status" value="1"/>
</dbReference>
<name>A0A859FG44_9BACI</name>
<evidence type="ECO:0000313" key="2">
    <source>
        <dbReference type="EMBL" id="QKS71175.1"/>
    </source>
</evidence>
<gene>
    <name evidence="2" type="ORF">FLK61_31165</name>
</gene>
<dbReference type="AlphaFoldDB" id="A0A859FG44"/>
<dbReference type="InterPro" id="IPR036412">
    <property type="entry name" value="HAD-like_sf"/>
</dbReference>
<dbReference type="Gene3D" id="3.40.50.1000">
    <property type="entry name" value="HAD superfamily/HAD-like"/>
    <property type="match status" value="1"/>
</dbReference>
<dbReference type="InterPro" id="IPR023214">
    <property type="entry name" value="HAD_sf"/>
</dbReference>
<sequence length="239" mass="27211">MKKALLFDLDGTLLPMDTHAFVEQYTRELAPKVAHIVDPETFLQALFEATAVMMKNTEAERTNEAIFTEAFLARTGLEKEDIWPTLDIFYEETFPQFKTLTEPTSLAAKVIQKAYEKGYKIAIATNPVFPKVAIWHRLKWAGIDKLPLDHVTVYEESTFTKPHLTYYEMIAKELDVDPSQCVMIGNDKQEDMVAEKIGMRTFLVHGNVIDRGTATYQIDDEGTLEELYEKLSTDSGVFA</sequence>
<dbReference type="EMBL" id="CP041372">
    <property type="protein sequence ID" value="QKS71175.1"/>
    <property type="molecule type" value="Genomic_DNA"/>
</dbReference>
<dbReference type="KEGG" id="psua:FLK61_31165"/>
<dbReference type="PANTHER" id="PTHR43316:SF3">
    <property type="entry name" value="HALOACID DEHALOGENASE, TYPE II (AFU_ORTHOLOGUE AFUA_2G07750)-RELATED"/>
    <property type="match status" value="1"/>
</dbReference>
<keyword evidence="3" id="KW-1185">Reference proteome</keyword>
<dbReference type="Proteomes" id="UP000318138">
    <property type="component" value="Chromosome"/>
</dbReference>
<dbReference type="GO" id="GO:0016787">
    <property type="term" value="F:hydrolase activity"/>
    <property type="evidence" value="ECO:0007669"/>
    <property type="project" value="UniProtKB-KW"/>
</dbReference>